<protein>
    <submittedName>
        <fullName evidence="1">Uncharacterized protein</fullName>
    </submittedName>
</protein>
<evidence type="ECO:0000313" key="2">
    <source>
        <dbReference type="Proteomes" id="UP001651158"/>
    </source>
</evidence>
<sequence length="69" mass="7585">MVYSKQLNSYLFFQKFALTVSGPATVISGNAYADKSTHLAPDEYNLDLKKNTRSFGTCYCGIRAGIVPT</sequence>
<evidence type="ECO:0000313" key="1">
    <source>
        <dbReference type="EMBL" id="KAL5110007.1"/>
    </source>
</evidence>
<dbReference type="Proteomes" id="UP001651158">
    <property type="component" value="Unassembled WGS sequence"/>
</dbReference>
<organism evidence="1 2">
    <name type="scientific">Taenia crassiceps</name>
    <dbReference type="NCBI Taxonomy" id="6207"/>
    <lineage>
        <taxon>Eukaryota</taxon>
        <taxon>Metazoa</taxon>
        <taxon>Spiralia</taxon>
        <taxon>Lophotrochozoa</taxon>
        <taxon>Platyhelminthes</taxon>
        <taxon>Cestoda</taxon>
        <taxon>Eucestoda</taxon>
        <taxon>Cyclophyllidea</taxon>
        <taxon>Taeniidae</taxon>
        <taxon>Taenia</taxon>
    </lineage>
</organism>
<reference evidence="1 2" key="1">
    <citation type="journal article" date="2022" name="Front. Cell. Infect. Microbiol.">
        <title>The Genomes of Two Strains of Taenia crassiceps the Animal Model for the Study of Human Cysticercosis.</title>
        <authorList>
            <person name="Bobes R.J."/>
            <person name="Estrada K."/>
            <person name="Rios-Valencia D.G."/>
            <person name="Calderon-Gallegos A."/>
            <person name="de la Torre P."/>
            <person name="Carrero J.C."/>
            <person name="Sanchez-Flores A."/>
            <person name="Laclette J.P."/>
        </authorList>
    </citation>
    <scope>NUCLEOTIDE SEQUENCE [LARGE SCALE GENOMIC DNA]</scope>
    <source>
        <strain evidence="1">WFUcys</strain>
    </source>
</reference>
<dbReference type="EMBL" id="JAKROA010000002">
    <property type="protein sequence ID" value="KAL5110007.1"/>
    <property type="molecule type" value="Genomic_DNA"/>
</dbReference>
<dbReference type="Pfam" id="PF10572">
    <property type="entry name" value="UPF0556"/>
    <property type="match status" value="1"/>
</dbReference>
<gene>
    <name evidence="1" type="ORF">TcWFU_002781</name>
</gene>
<accession>A0ABR4QK82</accession>
<name>A0ABR4QK82_9CEST</name>
<keyword evidence="2" id="KW-1185">Reference proteome</keyword>
<comment type="caution">
    <text evidence="1">The sequence shown here is derived from an EMBL/GenBank/DDBJ whole genome shotgun (WGS) entry which is preliminary data.</text>
</comment>
<dbReference type="InterPro" id="IPR018887">
    <property type="entry name" value="MYDGF"/>
</dbReference>
<proteinExistence type="predicted"/>